<gene>
    <name evidence="2" type="ORF">PR048_015488</name>
</gene>
<feature type="region of interest" description="Disordered" evidence="1">
    <location>
        <begin position="1"/>
        <end position="25"/>
    </location>
</feature>
<comment type="caution">
    <text evidence="2">The sequence shown here is derived from an EMBL/GenBank/DDBJ whole genome shotgun (WGS) entry which is preliminary data.</text>
</comment>
<name>A0ABQ9HH27_9NEOP</name>
<organism evidence="2 3">
    <name type="scientific">Dryococelus australis</name>
    <dbReference type="NCBI Taxonomy" id="614101"/>
    <lineage>
        <taxon>Eukaryota</taxon>
        <taxon>Metazoa</taxon>
        <taxon>Ecdysozoa</taxon>
        <taxon>Arthropoda</taxon>
        <taxon>Hexapoda</taxon>
        <taxon>Insecta</taxon>
        <taxon>Pterygota</taxon>
        <taxon>Neoptera</taxon>
        <taxon>Polyneoptera</taxon>
        <taxon>Phasmatodea</taxon>
        <taxon>Verophasmatodea</taxon>
        <taxon>Anareolatae</taxon>
        <taxon>Phasmatidae</taxon>
        <taxon>Eurycanthinae</taxon>
        <taxon>Dryococelus</taxon>
    </lineage>
</organism>
<feature type="compositionally biased region" description="Basic and acidic residues" evidence="1">
    <location>
        <begin position="15"/>
        <end position="25"/>
    </location>
</feature>
<feature type="region of interest" description="Disordered" evidence="1">
    <location>
        <begin position="108"/>
        <end position="134"/>
    </location>
</feature>
<dbReference type="Proteomes" id="UP001159363">
    <property type="component" value="Chromosome 4"/>
</dbReference>
<evidence type="ECO:0000313" key="2">
    <source>
        <dbReference type="EMBL" id="KAJ8883635.1"/>
    </source>
</evidence>
<dbReference type="EMBL" id="JARBHB010000005">
    <property type="protein sequence ID" value="KAJ8883635.1"/>
    <property type="molecule type" value="Genomic_DNA"/>
</dbReference>
<protein>
    <submittedName>
        <fullName evidence="2">Uncharacterized protein</fullName>
    </submittedName>
</protein>
<evidence type="ECO:0000256" key="1">
    <source>
        <dbReference type="SAM" id="MobiDB-lite"/>
    </source>
</evidence>
<sequence length="1151" mass="127974">MIRSSAGMRGQGKTADLRENPPEQRHHPALIQSVMILERPRQLRQILPAGGFYPQVHYCTPLLLQSDWKVLTSFMLPEADSRRRLTTARHTHLHNFLVRSPMAKDLASNAAKRTQNCGAPPPIPPAPTARNASQSSPNLFTWDFVTYAQYNSTVTDHIYKESVTEKHCMPVQRLARKSDEALGVRVILTRTTIPRRQKKILGLMPMVLKLGVHGATSECKSGRKREIPEKTASFGIQLSRENIRECLRRENNSLTTAPPRSVVDWVCEARETNIDTEVPVELSSWRYGIRDNHAAEKLYNTWQRCKRGPCTHAERNSPRDEHDACHFQSQHSAYGSDTYTLVRLNTTRVGSTCCKKNYRVGSLFITDTQVLVYPFLVILNIPLSCRRRYHITALSFAFTRSYGTFQQRYTQCTKTVSNMSFEADLPWRSQLVRHRCGVREALSSNPGQGMGSACAVRPSSSSVAAIPEDAAAKGMQRVLLTLPRAIGCQADKQLANSWHAPGNISGPEVAPLTSNSLLITGPGVVNSNGPKPMRVKRGVYGAAPECKGGRNGHSPRKYACQRHRPARLPRTKIRVTPPGIEPYSPRRTCNAKLYPPILLSSDFLDCPNNGRKFKYLFTSKCGAAVVTNTLGLHSRGRECYLLSGHLDFGFPLLYEIVPGERWDGSWSQAIAELRPRPRITEHIAPSLMISLDEILTRSSFPQPSLSLIWRKEATVLQKEYQNEFYYKGGGDEVGKGTGREGAPSPSLAKLVTAGIASPSCRVAGQGELGEGVARPLEGAHLAFRALCPPPCFPAPQASPYTRPFPFAEQENLHWDGTSLTAACLSLFARAGPWIPLGVRNPVDCERGADCASQYLFWPWSWSTEMLAYRSSVHRLCTSILVHRDSLALLLSDSCGGLERGFPVMSYIVVSSTADANNMKYKEILIGLNLRQNVVPTAVKYRTKNPVCCKLSSAGMEGRGKQKIPEKTRRPAPSSGMILTCDNPGATSPGIEPGSPSVARWTVRGIVLWKAVPIWSAMAVLANASRLCSEEIVPVLVHPQPSANAFVRLRSVITFVIQKSFVRLRSVITFVIQKSFVRLRSVITFVIQKSFVRLRSVITFVNQKSFVYCLYFASGEWATYIHYCKNTGSVSVCVKTHRRPIEPYHTGHYPVL</sequence>
<accession>A0ABQ9HH27</accession>
<proteinExistence type="predicted"/>
<reference evidence="2 3" key="1">
    <citation type="submission" date="2023-02" db="EMBL/GenBank/DDBJ databases">
        <title>LHISI_Scaffold_Assembly.</title>
        <authorList>
            <person name="Stuart O.P."/>
            <person name="Cleave R."/>
            <person name="Magrath M.J.L."/>
            <person name="Mikheyev A.S."/>
        </authorList>
    </citation>
    <scope>NUCLEOTIDE SEQUENCE [LARGE SCALE GENOMIC DNA]</scope>
    <source>
        <strain evidence="2">Daus_M_001</strain>
        <tissue evidence="2">Leg muscle</tissue>
    </source>
</reference>
<keyword evidence="3" id="KW-1185">Reference proteome</keyword>
<evidence type="ECO:0000313" key="3">
    <source>
        <dbReference type="Proteomes" id="UP001159363"/>
    </source>
</evidence>